<evidence type="ECO:0000313" key="1">
    <source>
        <dbReference type="Ensembl" id="ENSCCRP00020091993.1"/>
    </source>
</evidence>
<accession>A0A8C2PYA6</accession>
<reference evidence="1" key="1">
    <citation type="submission" date="2025-08" db="UniProtKB">
        <authorList>
            <consortium name="Ensembl"/>
        </authorList>
    </citation>
    <scope>IDENTIFICATION</scope>
</reference>
<name>A0A8C2PYA6_CYPCA</name>
<organism evidence="1 2">
    <name type="scientific">Cyprinus carpio</name>
    <name type="common">Common carp</name>
    <dbReference type="NCBI Taxonomy" id="7962"/>
    <lineage>
        <taxon>Eukaryota</taxon>
        <taxon>Metazoa</taxon>
        <taxon>Chordata</taxon>
        <taxon>Craniata</taxon>
        <taxon>Vertebrata</taxon>
        <taxon>Euteleostomi</taxon>
        <taxon>Actinopterygii</taxon>
        <taxon>Neopterygii</taxon>
        <taxon>Teleostei</taxon>
        <taxon>Ostariophysi</taxon>
        <taxon>Cypriniformes</taxon>
        <taxon>Cyprinidae</taxon>
        <taxon>Cyprininae</taxon>
        <taxon>Cyprinus</taxon>
    </lineage>
</organism>
<protein>
    <submittedName>
        <fullName evidence="1">Uncharacterized protein</fullName>
    </submittedName>
</protein>
<proteinExistence type="predicted"/>
<dbReference type="AlphaFoldDB" id="A0A8C2PYA6"/>
<dbReference type="Proteomes" id="UP000694701">
    <property type="component" value="Unplaced"/>
</dbReference>
<sequence>MHLLTRMATVGTDMELNDLLDFSLVSRRHCSSVFNKRLNIYFVSSNYYYFYFF</sequence>
<dbReference type="Ensembl" id="ENSCCRT00020100521.1">
    <property type="protein sequence ID" value="ENSCCRP00020091993.1"/>
    <property type="gene ID" value="ENSCCRG00020042107.1"/>
</dbReference>
<evidence type="ECO:0000313" key="2">
    <source>
        <dbReference type="Proteomes" id="UP000694701"/>
    </source>
</evidence>